<dbReference type="Proteomes" id="UP001634393">
    <property type="component" value="Unassembled WGS sequence"/>
</dbReference>
<dbReference type="InterPro" id="IPR055357">
    <property type="entry name" value="LRR_At1g61320_AtMIF1"/>
</dbReference>
<feature type="domain" description="At1g61320/AtMIF1 LRR" evidence="1">
    <location>
        <begin position="2"/>
        <end position="253"/>
    </location>
</feature>
<dbReference type="Pfam" id="PF23622">
    <property type="entry name" value="LRR_At1g61320_AtMIF1"/>
    <property type="match status" value="1"/>
</dbReference>
<dbReference type="InterPro" id="IPR050232">
    <property type="entry name" value="FBL13/AtMIF1-like"/>
</dbReference>
<accession>A0ABD3TVR0</accession>
<proteinExistence type="predicted"/>
<keyword evidence="3" id="KW-1185">Reference proteome</keyword>
<evidence type="ECO:0000313" key="2">
    <source>
        <dbReference type="EMBL" id="KAL3841234.1"/>
    </source>
</evidence>
<dbReference type="AlphaFoldDB" id="A0ABD3TVR0"/>
<dbReference type="PANTHER" id="PTHR31900:SF32">
    <property type="entry name" value="F-BOX_RNI_FBD-LIKE DOMAIN PROTEIN"/>
    <property type="match status" value="1"/>
</dbReference>
<dbReference type="PANTHER" id="PTHR31900">
    <property type="entry name" value="F-BOX/RNI SUPERFAMILY PROTEIN-RELATED"/>
    <property type="match status" value="1"/>
</dbReference>
<protein>
    <recommendedName>
        <fullName evidence="1">At1g61320/AtMIF1 LRR domain-containing protein</fullName>
    </recommendedName>
</protein>
<evidence type="ECO:0000259" key="1">
    <source>
        <dbReference type="Pfam" id="PF23622"/>
    </source>
</evidence>
<dbReference type="InterPro" id="IPR032675">
    <property type="entry name" value="LRR_dom_sf"/>
</dbReference>
<organism evidence="2 3">
    <name type="scientific">Penstemon smallii</name>
    <dbReference type="NCBI Taxonomy" id="265156"/>
    <lineage>
        <taxon>Eukaryota</taxon>
        <taxon>Viridiplantae</taxon>
        <taxon>Streptophyta</taxon>
        <taxon>Embryophyta</taxon>
        <taxon>Tracheophyta</taxon>
        <taxon>Spermatophyta</taxon>
        <taxon>Magnoliopsida</taxon>
        <taxon>eudicotyledons</taxon>
        <taxon>Gunneridae</taxon>
        <taxon>Pentapetalae</taxon>
        <taxon>asterids</taxon>
        <taxon>lamiids</taxon>
        <taxon>Lamiales</taxon>
        <taxon>Plantaginaceae</taxon>
        <taxon>Cheloneae</taxon>
        <taxon>Penstemon</taxon>
    </lineage>
</organism>
<gene>
    <name evidence="2" type="ORF">ACJIZ3_025825</name>
</gene>
<evidence type="ECO:0000313" key="3">
    <source>
        <dbReference type="Proteomes" id="UP001634393"/>
    </source>
</evidence>
<reference evidence="2 3" key="1">
    <citation type="submission" date="2024-12" db="EMBL/GenBank/DDBJ databases">
        <title>The unique morphological basis and parallel evolutionary history of personate flowers in Penstemon.</title>
        <authorList>
            <person name="Depatie T.H."/>
            <person name="Wessinger C.A."/>
        </authorList>
    </citation>
    <scope>NUCLEOTIDE SEQUENCE [LARGE SCALE GENOMIC DNA]</scope>
    <source>
        <strain evidence="2">WTNN_2</strain>
        <tissue evidence="2">Leaf</tissue>
    </source>
</reference>
<name>A0ABD3TVR0_9LAMI</name>
<sequence length="283" mass="31364">MENILSGCPVLEVLQLKACRGSNCLNICSPKLTTLEIECWVFGSDGESFLEISAPYILDLTISWIFVDFHFRIKNLSSVVRASFCSFVQDDWETYGTPDVMNSIMQLLESLKSLEELELRPCCIEIFSVLEMKGLKLPPSKVSCLTLTPSNNTESIAGILGFLKSSPNLKTLVIKGRKLYHDEVYVTQDQAAAYLQNGNLDLDLFHLKTMKIIGFKGFLSGPMHMLVQVLLRSAKVLEKIVISAEEEPFEISSTNTTAIDLANFALKLGALPKVSTEAVVLVC</sequence>
<dbReference type="Gene3D" id="3.80.10.10">
    <property type="entry name" value="Ribonuclease Inhibitor"/>
    <property type="match status" value="1"/>
</dbReference>
<dbReference type="SUPFAM" id="SSF52047">
    <property type="entry name" value="RNI-like"/>
    <property type="match status" value="1"/>
</dbReference>
<dbReference type="EMBL" id="JBJXBP010000003">
    <property type="protein sequence ID" value="KAL3841234.1"/>
    <property type="molecule type" value="Genomic_DNA"/>
</dbReference>
<comment type="caution">
    <text evidence="2">The sequence shown here is derived from an EMBL/GenBank/DDBJ whole genome shotgun (WGS) entry which is preliminary data.</text>
</comment>